<sequence length="639" mass="69456">MRPFRRRATWIVPVALAALIASLLAAGAPAAADQPRGLVRVNQLGYAAGAAKIGYLMSGADQAGAKFSVLDRHGRRVLTGRVAADAGEWNAAYPRVHRIDFSAVRWPGQYRVEVEGSTSPVFEVKHGLEEAAADKAVGFFAEQRDGAHVPSGPLGRKASHLTDRAASVYDWPVFTGPDTDQSTGELRKVGGPVDVEGGWFDAGDYLKFTHIAAYSDSLLWASARDGRRRNPALLKEARHGLDWLDKMWDERTRTLYIQVGVGTGNAEGTFVGDHDVWRLPEVDDTLADPSERFLKNRPVFRAAAPGQLISPNLAGRTAAAFALAAQVEVSPTKARRHLETAAQIYAQAKTTGVSQLVTSLPFAFYPESAWRDDLELGAAELALAAQRLRDPRARTWLQMANYWAGQYLEHEAGGDTFNLYDVSALAHADLIRAARADRRIALSGADRTPDRTADRTPARSSRVDTAAVTADLRAQLEIGVRRAAAEPFGAGAQYDNFDAVPHAFGLAATARLYREVSGDRRYDTFGARQLDWNFGANPWGVPFMIGVGAQVERCPHHQIANLQNRPLIGAVVNGPNSADLFADGLGDNLDNMRPCPSNGVDRYEPFTGKGSRYVDDVRSWQSSEPADDFAAIAVYALNL</sequence>
<evidence type="ECO:0000259" key="8">
    <source>
        <dbReference type="Pfam" id="PF02927"/>
    </source>
</evidence>
<evidence type="ECO:0000256" key="3">
    <source>
        <dbReference type="ARBA" id="ARBA00023277"/>
    </source>
</evidence>
<comment type="similarity">
    <text evidence="1">Belongs to the glycosyl hydrolase 9 (cellulase E) family.</text>
</comment>
<dbReference type="GO" id="GO:0008810">
    <property type="term" value="F:cellulase activity"/>
    <property type="evidence" value="ECO:0007669"/>
    <property type="project" value="InterPro"/>
</dbReference>
<organism evidence="9 10">
    <name type="scientific">Kribbella italica</name>
    <dbReference type="NCBI Taxonomy" id="1540520"/>
    <lineage>
        <taxon>Bacteria</taxon>
        <taxon>Bacillati</taxon>
        <taxon>Actinomycetota</taxon>
        <taxon>Actinomycetes</taxon>
        <taxon>Propionibacteriales</taxon>
        <taxon>Kribbellaceae</taxon>
        <taxon>Kribbella</taxon>
    </lineage>
</organism>
<dbReference type="InterPro" id="IPR001701">
    <property type="entry name" value="Glyco_hydro_9"/>
</dbReference>
<dbReference type="InterPro" id="IPR012341">
    <property type="entry name" value="6hp_glycosidase-like_sf"/>
</dbReference>
<evidence type="ECO:0000256" key="2">
    <source>
        <dbReference type="ARBA" id="ARBA00022801"/>
    </source>
</evidence>
<dbReference type="Proteomes" id="UP000549971">
    <property type="component" value="Unassembled WGS sequence"/>
</dbReference>
<reference evidence="9 10" key="1">
    <citation type="submission" date="2020-08" db="EMBL/GenBank/DDBJ databases">
        <title>Sequencing the genomes of 1000 actinobacteria strains.</title>
        <authorList>
            <person name="Klenk H.-P."/>
        </authorList>
    </citation>
    <scope>NUCLEOTIDE SEQUENCE [LARGE SCALE GENOMIC DNA]</scope>
    <source>
        <strain evidence="9 10">DSM 28967</strain>
    </source>
</reference>
<dbReference type="SUPFAM" id="SSF48208">
    <property type="entry name" value="Six-hairpin glycosidases"/>
    <property type="match status" value="1"/>
</dbReference>
<keyword evidence="5" id="KW-0624">Polysaccharide degradation</keyword>
<evidence type="ECO:0008006" key="11">
    <source>
        <dbReference type="Google" id="ProtNLM"/>
    </source>
</evidence>
<evidence type="ECO:0000256" key="5">
    <source>
        <dbReference type="ARBA" id="ARBA00023326"/>
    </source>
</evidence>
<dbReference type="InterPro" id="IPR013783">
    <property type="entry name" value="Ig-like_fold"/>
</dbReference>
<dbReference type="AlphaFoldDB" id="A0A7W9MTE9"/>
<dbReference type="PANTHER" id="PTHR22298">
    <property type="entry name" value="ENDO-1,4-BETA-GLUCANASE"/>
    <property type="match status" value="1"/>
</dbReference>
<dbReference type="GO" id="GO:0000272">
    <property type="term" value="P:polysaccharide catabolic process"/>
    <property type="evidence" value="ECO:0007669"/>
    <property type="project" value="UniProtKB-KW"/>
</dbReference>
<dbReference type="RefSeq" id="WP_184794813.1">
    <property type="nucleotide sequence ID" value="NZ_JACHMY010000001.1"/>
</dbReference>
<feature type="domain" description="Cellulase Ig-like" evidence="8">
    <location>
        <begin position="39"/>
        <end position="119"/>
    </location>
</feature>
<keyword evidence="3" id="KW-0119">Carbohydrate metabolism</keyword>
<keyword evidence="4" id="KW-0326">Glycosidase</keyword>
<keyword evidence="2" id="KW-0378">Hydrolase</keyword>
<evidence type="ECO:0000313" key="10">
    <source>
        <dbReference type="Proteomes" id="UP000549971"/>
    </source>
</evidence>
<dbReference type="InterPro" id="IPR014756">
    <property type="entry name" value="Ig_E-set"/>
</dbReference>
<dbReference type="Gene3D" id="1.50.10.10">
    <property type="match status" value="1"/>
</dbReference>
<accession>A0A7W9MTE9</accession>
<dbReference type="CDD" id="cd02850">
    <property type="entry name" value="E_set_Cellulase_N"/>
    <property type="match status" value="1"/>
</dbReference>
<evidence type="ECO:0000313" key="9">
    <source>
        <dbReference type="EMBL" id="MBB5835127.1"/>
    </source>
</evidence>
<dbReference type="InterPro" id="IPR004197">
    <property type="entry name" value="Cellulase_Ig-like"/>
</dbReference>
<gene>
    <name evidence="9" type="ORF">HDA39_001861</name>
</gene>
<evidence type="ECO:0000259" key="7">
    <source>
        <dbReference type="Pfam" id="PF00759"/>
    </source>
</evidence>
<evidence type="ECO:0000256" key="6">
    <source>
        <dbReference type="SAM" id="SignalP"/>
    </source>
</evidence>
<comment type="caution">
    <text evidence="9">The sequence shown here is derived from an EMBL/GenBank/DDBJ whole genome shotgun (WGS) entry which is preliminary data.</text>
</comment>
<dbReference type="SUPFAM" id="SSF81296">
    <property type="entry name" value="E set domains"/>
    <property type="match status" value="1"/>
</dbReference>
<dbReference type="Pfam" id="PF02927">
    <property type="entry name" value="CelD_N"/>
    <property type="match status" value="1"/>
</dbReference>
<keyword evidence="10" id="KW-1185">Reference proteome</keyword>
<proteinExistence type="inferred from homology"/>
<protein>
    <recommendedName>
        <fullName evidence="11">Cellulase-like Ig domain-containing protein</fullName>
    </recommendedName>
</protein>
<feature type="signal peptide" evidence="6">
    <location>
        <begin position="1"/>
        <end position="25"/>
    </location>
</feature>
<evidence type="ECO:0000256" key="4">
    <source>
        <dbReference type="ARBA" id="ARBA00023295"/>
    </source>
</evidence>
<dbReference type="InterPro" id="IPR008928">
    <property type="entry name" value="6-hairpin_glycosidase_sf"/>
</dbReference>
<dbReference type="Pfam" id="PF00759">
    <property type="entry name" value="Glyco_hydro_9"/>
    <property type="match status" value="1"/>
</dbReference>
<feature type="domain" description="Glycoside hydrolase family 9" evidence="7">
    <location>
        <begin position="132"/>
        <end position="637"/>
    </location>
</feature>
<dbReference type="EMBL" id="JACHMY010000001">
    <property type="protein sequence ID" value="MBB5835127.1"/>
    <property type="molecule type" value="Genomic_DNA"/>
</dbReference>
<name>A0A7W9MTE9_9ACTN</name>
<feature type="chain" id="PRO_5038810284" description="Cellulase-like Ig domain-containing protein" evidence="6">
    <location>
        <begin position="26"/>
        <end position="639"/>
    </location>
</feature>
<keyword evidence="6" id="KW-0732">Signal</keyword>
<evidence type="ECO:0000256" key="1">
    <source>
        <dbReference type="ARBA" id="ARBA00007072"/>
    </source>
</evidence>
<dbReference type="Gene3D" id="2.60.40.10">
    <property type="entry name" value="Immunoglobulins"/>
    <property type="match status" value="1"/>
</dbReference>